<accession>A0A7C9RY29</accession>
<organism evidence="2 3">
    <name type="scientific">Lentzea alba</name>
    <dbReference type="NCBI Taxonomy" id="2714351"/>
    <lineage>
        <taxon>Bacteria</taxon>
        <taxon>Bacillati</taxon>
        <taxon>Actinomycetota</taxon>
        <taxon>Actinomycetes</taxon>
        <taxon>Pseudonocardiales</taxon>
        <taxon>Pseudonocardiaceae</taxon>
        <taxon>Lentzea</taxon>
    </lineage>
</organism>
<evidence type="ECO:0000313" key="2">
    <source>
        <dbReference type="EMBL" id="NGY66025.1"/>
    </source>
</evidence>
<keyword evidence="3" id="KW-1185">Reference proteome</keyword>
<sequence length="112" mass="11145">MFRTGLLVLGLLSTADLLLPLLTDGESPPMAVALIAAALGLASLVLVISAWRGARKAIVGLIVLRALSAAAALPAFFEPDVPAPAIAAAAAVIGLTVVGSALVLKGRLAVAR</sequence>
<keyword evidence="1" id="KW-0812">Transmembrane</keyword>
<feature type="transmembrane region" description="Helical" evidence="1">
    <location>
        <begin position="83"/>
        <end position="104"/>
    </location>
</feature>
<feature type="transmembrane region" description="Helical" evidence="1">
    <location>
        <begin position="58"/>
        <end position="77"/>
    </location>
</feature>
<keyword evidence="1" id="KW-0472">Membrane</keyword>
<dbReference type="AlphaFoldDB" id="A0A7C9RY29"/>
<feature type="transmembrane region" description="Helical" evidence="1">
    <location>
        <begin position="30"/>
        <end position="51"/>
    </location>
</feature>
<proteinExistence type="predicted"/>
<name>A0A7C9RY29_9PSEU</name>
<dbReference type="RefSeq" id="WP_166055355.1">
    <property type="nucleotide sequence ID" value="NZ_JAAMPJ010000019.1"/>
</dbReference>
<dbReference type="EMBL" id="JAAMPJ010000019">
    <property type="protein sequence ID" value="NGY66025.1"/>
    <property type="molecule type" value="Genomic_DNA"/>
</dbReference>
<gene>
    <name evidence="2" type="ORF">G7043_44780</name>
</gene>
<evidence type="ECO:0000313" key="3">
    <source>
        <dbReference type="Proteomes" id="UP000481360"/>
    </source>
</evidence>
<reference evidence="2 3" key="1">
    <citation type="submission" date="2020-03" db="EMBL/GenBank/DDBJ databases">
        <title>Isolation and identification of active actinomycetes.</title>
        <authorList>
            <person name="Sun X."/>
        </authorList>
    </citation>
    <scope>NUCLEOTIDE SEQUENCE [LARGE SCALE GENOMIC DNA]</scope>
    <source>
        <strain evidence="2 3">NEAU-D13</strain>
    </source>
</reference>
<comment type="caution">
    <text evidence="2">The sequence shown here is derived from an EMBL/GenBank/DDBJ whole genome shotgun (WGS) entry which is preliminary data.</text>
</comment>
<protein>
    <submittedName>
        <fullName evidence="2">Uncharacterized protein</fullName>
    </submittedName>
</protein>
<dbReference type="Proteomes" id="UP000481360">
    <property type="component" value="Unassembled WGS sequence"/>
</dbReference>
<evidence type="ECO:0000256" key="1">
    <source>
        <dbReference type="SAM" id="Phobius"/>
    </source>
</evidence>
<keyword evidence="1" id="KW-1133">Transmembrane helix</keyword>